<name>A0A6A4IPZ6_APOLU</name>
<protein>
    <submittedName>
        <fullName evidence="1">Uncharacterized protein</fullName>
    </submittedName>
</protein>
<proteinExistence type="predicted"/>
<keyword evidence="2" id="KW-1185">Reference proteome</keyword>
<dbReference type="EMBL" id="WIXP02000003">
    <property type="protein sequence ID" value="KAF6213067.1"/>
    <property type="molecule type" value="Genomic_DNA"/>
</dbReference>
<accession>A0A6A4IPZ6</accession>
<organism evidence="1 2">
    <name type="scientific">Apolygus lucorum</name>
    <name type="common">Small green plant bug</name>
    <name type="synonym">Lygocoris lucorum</name>
    <dbReference type="NCBI Taxonomy" id="248454"/>
    <lineage>
        <taxon>Eukaryota</taxon>
        <taxon>Metazoa</taxon>
        <taxon>Ecdysozoa</taxon>
        <taxon>Arthropoda</taxon>
        <taxon>Hexapoda</taxon>
        <taxon>Insecta</taxon>
        <taxon>Pterygota</taxon>
        <taxon>Neoptera</taxon>
        <taxon>Paraneoptera</taxon>
        <taxon>Hemiptera</taxon>
        <taxon>Heteroptera</taxon>
        <taxon>Panheteroptera</taxon>
        <taxon>Cimicomorpha</taxon>
        <taxon>Miridae</taxon>
        <taxon>Mirini</taxon>
        <taxon>Apolygus</taxon>
    </lineage>
</organism>
<gene>
    <name evidence="1" type="ORF">GE061_010781</name>
</gene>
<sequence length="351" mass="38858">MSNLVENVRKDPPARPRSVCSNGQTPNENSAYQLFEMPAGETWPGVYASPGVGLYRAGGFAAPIWRQPRAPTSKMPFLPTEDSYYYPMAYGSDYIPYDPDPEGVPGSAVATPHGTISLRLNHKMRVDLTIDRAVRVINFKNNIVIAMNSNGSACALLHPNGRVHQYGSRVEIMAHDTRGNHKFAKMWYKGVSFTSENCALVYLVDSAGTRTTTDNFSDLSQDFSLQVYYSESRHGMAFIADAISAIQAAQYWVTDEGVENWIINNVRISQAPDGLVRVARNSNKYHLRTSAANGTATITTPFLHCTASMGSTSHLFVRRGERRMHFDGTSFIVRNAGHSAGFDEKTQLKVF</sequence>
<dbReference type="AlphaFoldDB" id="A0A6A4IPZ6"/>
<dbReference type="PANTHER" id="PTHR39075:SF1">
    <property type="entry name" value="FI19908P1"/>
    <property type="match status" value="1"/>
</dbReference>
<evidence type="ECO:0000313" key="2">
    <source>
        <dbReference type="Proteomes" id="UP000466442"/>
    </source>
</evidence>
<dbReference type="Proteomes" id="UP000466442">
    <property type="component" value="Unassembled WGS sequence"/>
</dbReference>
<dbReference type="PANTHER" id="PTHR39075">
    <property type="entry name" value="FI19908P1"/>
    <property type="match status" value="1"/>
</dbReference>
<comment type="caution">
    <text evidence="1">The sequence shown here is derived from an EMBL/GenBank/DDBJ whole genome shotgun (WGS) entry which is preliminary data.</text>
</comment>
<evidence type="ECO:0000313" key="1">
    <source>
        <dbReference type="EMBL" id="KAF6213067.1"/>
    </source>
</evidence>
<reference evidence="1" key="1">
    <citation type="journal article" date="2021" name="Mol. Ecol. Resour.">
        <title>Apolygus lucorum genome provides insights into omnivorousness and mesophyll feeding.</title>
        <authorList>
            <person name="Liu Y."/>
            <person name="Liu H."/>
            <person name="Wang H."/>
            <person name="Huang T."/>
            <person name="Liu B."/>
            <person name="Yang B."/>
            <person name="Yin L."/>
            <person name="Li B."/>
            <person name="Zhang Y."/>
            <person name="Zhang S."/>
            <person name="Jiang F."/>
            <person name="Zhang X."/>
            <person name="Ren Y."/>
            <person name="Wang B."/>
            <person name="Wang S."/>
            <person name="Lu Y."/>
            <person name="Wu K."/>
            <person name="Fan W."/>
            <person name="Wang G."/>
        </authorList>
    </citation>
    <scope>NUCLEOTIDE SEQUENCE</scope>
    <source>
        <strain evidence="1">12Hb</strain>
    </source>
</reference>
<dbReference type="OrthoDB" id="6287170at2759"/>
<dbReference type="GO" id="GO:0005615">
    <property type="term" value="C:extracellular space"/>
    <property type="evidence" value="ECO:0007669"/>
    <property type="project" value="TreeGrafter"/>
</dbReference>